<evidence type="ECO:0000313" key="6">
    <source>
        <dbReference type="EMBL" id="SHJ53674.1"/>
    </source>
</evidence>
<reference evidence="7" key="1">
    <citation type="submission" date="2016-11" db="EMBL/GenBank/DDBJ databases">
        <authorList>
            <person name="Varghese N."/>
            <person name="Submissions S."/>
        </authorList>
    </citation>
    <scope>NUCLEOTIDE SEQUENCE [LARGE SCALE GENOMIC DNA]</scope>
    <source>
        <strain evidence="7">DSM 15518</strain>
    </source>
</reference>
<protein>
    <submittedName>
        <fullName evidence="6">Transcriptional regulator, LacI family</fullName>
    </submittedName>
</protein>
<dbReference type="InterPro" id="IPR001387">
    <property type="entry name" value="Cro/C1-type_HTH"/>
</dbReference>
<keyword evidence="2" id="KW-0238">DNA-binding</keyword>
<keyword evidence="3" id="KW-0804">Transcription</keyword>
<gene>
    <name evidence="6" type="ORF">SAMN02744037_00280</name>
</gene>
<dbReference type="SMART" id="SM00354">
    <property type="entry name" value="HTH_LACI"/>
    <property type="match status" value="1"/>
</dbReference>
<dbReference type="InterPro" id="IPR010982">
    <property type="entry name" value="Lambda_DNA-bd_dom_sf"/>
</dbReference>
<dbReference type="InterPro" id="IPR028082">
    <property type="entry name" value="Peripla_BP_I"/>
</dbReference>
<feature type="domain" description="HTH lacI-type" evidence="4">
    <location>
        <begin position="4"/>
        <end position="58"/>
    </location>
</feature>
<dbReference type="PRINTS" id="PR00036">
    <property type="entry name" value="HTHLACI"/>
</dbReference>
<sequence>MKNVTLKDVAMKAGVSPSTVSRVVSDDSRISEKTKQKVLKVMNELNYYPNSIARSLANKKTDTIGVIMPSYEEDIFMNPFFQEGLRGISLVTGKNSYDILIATNHEGEKDVDVLKRVIKGNRVDGIILTRSNEKDESIKYLRESNFPFVLIGSCLEYDDIPSVDNDNEKASYELTSLLIKKGRKKIAFIGGELHSVVIKNRFEGYKKALNDNNIKFNHEYLISDKFSEESGYKLTDKLLKLNDIPDSIIVADDLMSLGAMKKIKEEKYKVPKDIMLASFNNSILAKYSNPSITSIDINSVQLGKRACEKLFNILNNNKKLENNKEIVEYKIIERDSTKII</sequence>
<dbReference type="SUPFAM" id="SSF47413">
    <property type="entry name" value="lambda repressor-like DNA-binding domains"/>
    <property type="match status" value="1"/>
</dbReference>
<dbReference type="PROSITE" id="PS00356">
    <property type="entry name" value="HTH_LACI_1"/>
    <property type="match status" value="1"/>
</dbReference>
<proteinExistence type="predicted"/>
<dbReference type="CDD" id="cd01392">
    <property type="entry name" value="HTH_LacI"/>
    <property type="match status" value="1"/>
</dbReference>
<dbReference type="PANTHER" id="PTHR30146:SF109">
    <property type="entry name" value="HTH-TYPE TRANSCRIPTIONAL REGULATOR GALS"/>
    <property type="match status" value="1"/>
</dbReference>
<dbReference type="Gene3D" id="1.10.260.40">
    <property type="entry name" value="lambda repressor-like DNA-binding domains"/>
    <property type="match status" value="1"/>
</dbReference>
<evidence type="ECO:0000313" key="7">
    <source>
        <dbReference type="Proteomes" id="UP000242497"/>
    </source>
</evidence>
<dbReference type="Proteomes" id="UP000242497">
    <property type="component" value="Unassembled WGS sequence"/>
</dbReference>
<organism evidence="6 7">
    <name type="scientific">Tepidibacter formicigenes DSM 15518</name>
    <dbReference type="NCBI Taxonomy" id="1123349"/>
    <lineage>
        <taxon>Bacteria</taxon>
        <taxon>Bacillati</taxon>
        <taxon>Bacillota</taxon>
        <taxon>Clostridia</taxon>
        <taxon>Peptostreptococcales</taxon>
        <taxon>Peptostreptococcaceae</taxon>
        <taxon>Tepidibacter</taxon>
    </lineage>
</organism>
<evidence type="ECO:0000259" key="4">
    <source>
        <dbReference type="PROSITE" id="PS50932"/>
    </source>
</evidence>
<evidence type="ECO:0000256" key="2">
    <source>
        <dbReference type="ARBA" id="ARBA00023125"/>
    </source>
</evidence>
<dbReference type="InterPro" id="IPR000843">
    <property type="entry name" value="HTH_LacI"/>
</dbReference>
<dbReference type="SUPFAM" id="SSF53822">
    <property type="entry name" value="Periplasmic binding protein-like I"/>
    <property type="match status" value="1"/>
</dbReference>
<dbReference type="GO" id="GO:0003700">
    <property type="term" value="F:DNA-binding transcription factor activity"/>
    <property type="evidence" value="ECO:0007669"/>
    <property type="project" value="TreeGrafter"/>
</dbReference>
<keyword evidence="7" id="KW-1185">Reference proteome</keyword>
<evidence type="ECO:0000256" key="3">
    <source>
        <dbReference type="ARBA" id="ARBA00023163"/>
    </source>
</evidence>
<dbReference type="CDD" id="cd06294">
    <property type="entry name" value="PBP1_MalR-like"/>
    <property type="match status" value="1"/>
</dbReference>
<name>A0A1M6K400_9FIRM</name>
<dbReference type="STRING" id="1123349.SAMN02744037_00280"/>
<dbReference type="PANTHER" id="PTHR30146">
    <property type="entry name" value="LACI-RELATED TRANSCRIPTIONAL REPRESSOR"/>
    <property type="match status" value="1"/>
</dbReference>
<dbReference type="Gene3D" id="3.40.50.2300">
    <property type="match status" value="2"/>
</dbReference>
<dbReference type="PROSITE" id="PS50943">
    <property type="entry name" value="HTH_CROC1"/>
    <property type="match status" value="1"/>
</dbReference>
<dbReference type="PROSITE" id="PS50932">
    <property type="entry name" value="HTH_LACI_2"/>
    <property type="match status" value="1"/>
</dbReference>
<dbReference type="EMBL" id="FRAE01000006">
    <property type="protein sequence ID" value="SHJ53674.1"/>
    <property type="molecule type" value="Genomic_DNA"/>
</dbReference>
<dbReference type="Pfam" id="PF00356">
    <property type="entry name" value="LacI"/>
    <property type="match status" value="1"/>
</dbReference>
<dbReference type="Pfam" id="PF13377">
    <property type="entry name" value="Peripla_BP_3"/>
    <property type="match status" value="1"/>
</dbReference>
<evidence type="ECO:0000256" key="1">
    <source>
        <dbReference type="ARBA" id="ARBA00023015"/>
    </source>
</evidence>
<accession>A0A1M6K400</accession>
<dbReference type="RefSeq" id="WP_072886618.1">
    <property type="nucleotide sequence ID" value="NZ_FRAE01000006.1"/>
</dbReference>
<evidence type="ECO:0000259" key="5">
    <source>
        <dbReference type="PROSITE" id="PS50943"/>
    </source>
</evidence>
<dbReference type="OrthoDB" id="9788209at2"/>
<dbReference type="InterPro" id="IPR046335">
    <property type="entry name" value="LacI/GalR-like_sensor"/>
</dbReference>
<feature type="domain" description="HTH cro/C1-type" evidence="5">
    <location>
        <begin position="2"/>
        <end position="48"/>
    </location>
</feature>
<dbReference type="AlphaFoldDB" id="A0A1M6K400"/>
<keyword evidence="1" id="KW-0805">Transcription regulation</keyword>
<dbReference type="GO" id="GO:0000976">
    <property type="term" value="F:transcription cis-regulatory region binding"/>
    <property type="evidence" value="ECO:0007669"/>
    <property type="project" value="TreeGrafter"/>
</dbReference>